<feature type="non-terminal residue" evidence="1">
    <location>
        <position position="1"/>
    </location>
</feature>
<evidence type="ECO:0000313" key="1">
    <source>
        <dbReference type="EMBL" id="GAG29153.1"/>
    </source>
</evidence>
<comment type="caution">
    <text evidence="1">The sequence shown here is derived from an EMBL/GenBank/DDBJ whole genome shotgun (WGS) entry which is preliminary data.</text>
</comment>
<gene>
    <name evidence="1" type="ORF">S01H1_69822</name>
</gene>
<feature type="non-terminal residue" evidence="1">
    <location>
        <position position="247"/>
    </location>
</feature>
<dbReference type="EMBL" id="BARS01046379">
    <property type="protein sequence ID" value="GAG29153.1"/>
    <property type="molecule type" value="Genomic_DNA"/>
</dbReference>
<name>X0WXI4_9ZZZZ</name>
<reference evidence="1" key="1">
    <citation type="journal article" date="2014" name="Front. Microbiol.">
        <title>High frequency of phylogenetically diverse reductive dehalogenase-homologous genes in deep subseafloor sedimentary metagenomes.</title>
        <authorList>
            <person name="Kawai M."/>
            <person name="Futagami T."/>
            <person name="Toyoda A."/>
            <person name="Takaki Y."/>
            <person name="Nishi S."/>
            <person name="Hori S."/>
            <person name="Arai W."/>
            <person name="Tsubouchi T."/>
            <person name="Morono Y."/>
            <person name="Uchiyama I."/>
            <person name="Ito T."/>
            <person name="Fujiyama A."/>
            <person name="Inagaki F."/>
            <person name="Takami H."/>
        </authorList>
    </citation>
    <scope>NUCLEOTIDE SEQUENCE</scope>
    <source>
        <strain evidence="1">Expedition CK06-06</strain>
    </source>
</reference>
<organism evidence="1">
    <name type="scientific">marine sediment metagenome</name>
    <dbReference type="NCBI Taxonomy" id="412755"/>
    <lineage>
        <taxon>unclassified sequences</taxon>
        <taxon>metagenomes</taxon>
        <taxon>ecological metagenomes</taxon>
    </lineage>
</organism>
<protein>
    <submittedName>
        <fullName evidence="1">Uncharacterized protein</fullName>
    </submittedName>
</protein>
<accession>X0WXI4</accession>
<sequence length="247" mass="27904">EPPWQFLSYSADPSLTPEELKSYSKHDDNKHAKRWVVIKPLKRGVYENEVRAIDLIHRMLAAKIGGADAIFVPNPFSTERGLMNDDGTPGELLLPWRTTALAISGTEHLGSIRLPGGSKNEVFARDGEAVMVIWSDQPGEEVIYLGEDARLVDIWGHETKLVTKDAKKDPRQVIPVGPMPVFIRGVNEPITRMRMAFKFEETKVPSIFGEAHHNSFEMQNFFKRGVNVRVTMNTSNVWEITPRLVKT</sequence>
<dbReference type="AlphaFoldDB" id="X0WXI4"/>
<proteinExistence type="predicted"/>